<dbReference type="Gene3D" id="3.40.390.10">
    <property type="entry name" value="Collagenase (Catalytic Domain)"/>
    <property type="match status" value="1"/>
</dbReference>
<gene>
    <name evidence="2" type="ORF">HELGO_WM17735</name>
</gene>
<dbReference type="InterPro" id="IPR008754">
    <property type="entry name" value="Peptidase_M43"/>
</dbReference>
<dbReference type="SUPFAM" id="SSF69318">
    <property type="entry name" value="Integrin alpha N-terminal domain"/>
    <property type="match status" value="1"/>
</dbReference>
<name>A0A6S6TE04_9BACT</name>
<dbReference type="EMBL" id="CACVAQ010000271">
    <property type="protein sequence ID" value="CAA6819092.1"/>
    <property type="molecule type" value="Genomic_DNA"/>
</dbReference>
<dbReference type="PANTHER" id="PTHR42754:SF1">
    <property type="entry name" value="LIPOPROTEIN"/>
    <property type="match status" value="1"/>
</dbReference>
<dbReference type="Gene3D" id="2.40.10.10">
    <property type="entry name" value="Trypsin-like serine proteases"/>
    <property type="match status" value="1"/>
</dbReference>
<dbReference type="PANTHER" id="PTHR42754">
    <property type="entry name" value="ENDOGLUCANASE"/>
    <property type="match status" value="1"/>
</dbReference>
<dbReference type="GO" id="GO:0008237">
    <property type="term" value="F:metallopeptidase activity"/>
    <property type="evidence" value="ECO:0007669"/>
    <property type="project" value="InterPro"/>
</dbReference>
<organism evidence="2">
    <name type="scientific">uncultured Aureispira sp</name>
    <dbReference type="NCBI Taxonomy" id="1331704"/>
    <lineage>
        <taxon>Bacteria</taxon>
        <taxon>Pseudomonadati</taxon>
        <taxon>Bacteroidota</taxon>
        <taxon>Saprospiria</taxon>
        <taxon>Saprospirales</taxon>
        <taxon>Saprospiraceae</taxon>
        <taxon>Aureispira</taxon>
        <taxon>environmental samples</taxon>
    </lineage>
</organism>
<sequence length="2914" mass="309561">MRYFSTILVSSLIATAISLFLYFNSTGLLTLPHSHHNTSSQASHLLHTHSHGGFCAFDDLQNSISTTEKQLQDQLEQQLYNLLQRGYPSTNGRALYTIPVVVHVVHNNGPGNIPNTQVFDAVQHLNDAFANVGVYNPATGVDVEVQFCLAQRDPNNNTTNGITNTVSTLTSLNRNTQDLALKNLIRWNPSDYINIWVVNEIQGGVAGYAYFPSAHGGNLDGIVLESTYMGTSTDNSKVLVHEMGHYLGLYHTFQGGCTNNDCLADGDRVCDTPPDNTTVRPPCASLQNSCATDEDDLSANNPFRPIANGGLGDQPDQKENYMDYSNFSCYDQFTQGQKVRAHFFLTGIRASLLSSQGCVAPCTTPINIAFTANATTVTAGTSVSFNNTTTGATAHEWFNDGTSFATTTNSSFLFNTIGTFNVVLESTNGDPNCTKRDSISITVTCNAQAGFTANTAQVSPGDAVVFNNTSTGATGYQWFVNNVLQGTSSNFNFTFPLVGTYDIFLVATDGVCTDTSATTIITVTTTALAQTGLPVWPLAPSGNVTPSSVDWRNPTPVVNPITSITTNGGQTGAAFNDCGQLAFYVLHTGSSNSNNLYIYADDGTPLLTNTTANAPGLNAVRSGQEIQVIKVPQSNDEWYIIYKEWTSDVGAPIGNAAYSPANWRYSRVQYNGGNTLTVLQRDIALADGAGVSHTYTDGAAVSRTVQGLSNQHYLYLCRRSTNVSNISLDRFLITATNISWNANTGNVPAAWWFLTTAGSPIELSPTEDQIAVVCRNQSVNFTDVVLFDANTFSNAAAQPISLGDLVLQPDGTANDQSSILNISGEVNVIANNATYPLSFLRNMERKVNAVEFSPNGRFLYFTNGGYAQGGSTNITYLGQIDLNTTPLEVRLQVQTVPSGLNMTTGVGCPTTSCGNSWEGVIAIESCFDGNLYFTKRGLSTLFVIPNPNNFMPQNLVPSTISLATVAEPNINFTGSSTSLPDQIDGFNYLSSQFTEVNLVVQQLDCTAACDTNDYTLEIVDSSGAVVETFIIGNCPDTITFCADTSLIYELRDPLGISYPFAIYYGQTLYPGGGNLFDFTDYANCPPACNSTYQRSIGSRGDDLVSKVIATNDGGVLMIGRTNSFGNGSQDGYLVKLDSDGLIEWSKAIGGANDDRLYNGLQNPDDSYVLVGRTTSGGNDDQYIIKVDALGNLLWSSSYGGSGSDFASNIIRAANGDYVITSGWNNLQDLGLLRIDPNGNTIWCNTYQLTISEWLNDLIELPNGDLVLGGSAQSGVLHDNFVMKVDNNGQVIWAKTFGSTEDDVISGMAYTSRNTILIAGGSWDNSVFPGNMKSSAGELDTAGNIIWFKYYGLSGENNRSHVIEEVGTDGYALQMLEFSTNQDFKLLRLNNDGTLRWSNEYGNTSIEQRATGLALAPNGGIVLAGITEGAIPGTSDAYVVKVDSAGSSNCVEAPYLPFEFNPTTASTSLTTTVSAQTVGTALLHASLSMTNQESTTCFTPCSSEICDNGIDDDGDGLIDCYDPDCCGHQVCTNVFYTACPTTPCSYSVVDTTIAIQQRYQSTTDYMVFHTPVFGDIDLDGETEVVLLKYNPGNNAIDIVNGLSGAVETTISTSTFGDNRLATIALGDIDVNDGGFSEIIVGRGDGFIQAFNHDGTNLWTSSSPIQHIAQPLSSALPPNLVDFNNDGLPEVYAGYHILNGQTGVLMGSGTSGRGAIALANQVVGMSQTVAIDVLPDSYCPNCQGLELVAGNTVYSVNINTTTNIASLNAEVNTIGLDGFTAVADWDNDGDLDGIITTASNSTTSRLYVWDLQTPTILGSIDIPIGVFGTPTTIGVGRANIADLDGDGLVEATYCTNHKFVAIENNFTQKWSLATSDRSGATGGTVYDFNGDGVYEVVYRDAENLRILNGITGANITVQSCRSGTTIEYPTIGDIDGNGTTEILTMCHNNPSTAVPFLGKFTVFESLNTPWVPTRDVWNQYTYHYTNINDDLSIPIQQQNHQLVGDSSVLNNFLNQYSNPEFPAADATVSIDSIWCSGDSVTIMATICNNGNNTLPYQTPVTIYDADPTTSALANPISSPYTIGQSIQVDSCLVIYITAHQSTANYYIVVNDDASLAPIYSLSFDFPVTSIPECDFTNNIDDITFIAITPTLDLGPDTSLCENSVLTLNAGTGFARYLWNTNNTDSIITADSSGLYWVEAISACGDTLRDSIILNIDTLGLVTLIDTSICLGDSISLSWNNTYTYQWFPNQDISCNNCANPSFYPNVSRTYTVVTNNATGCFSVDTFLITVDSCSTSTTIDASICHGDFFTYQGNNLPPGTIDTFMYTTSQGIDSFVIVNVLGLDTFNAVIDTSICFGNSVSFRGQQLLPNTSTIFNLQTLAGCDSIITVNVTGLDTFNIVIDTAVCAGGNVSYNGQTLFPGSSTVFSLQTLTGCDSIITVNVTDLDTFNSVIDTAICAGTSLVYNGQTLNIGSSTVFNLQTIAGCDSIIIVNVQSLDTFNSVIDTAICAGENIVYNGQALSAGTSTTFNLQSLAGCDSTVTVNVQSLDTFNIIIDTAACAGENIVYNGQTLAAGSSTIFNLQTINGCDSIITVNVQSLDTFNITIDTTICVGSSILYNGQTLFPGTTTTFNLQTVAGCDSTVTINVLSFPISFTVSSVATNCNGTSDGTATINASGGVGGFTYAWNSSTQTTATSTGLSAGVHCVTVTDGNGCTVDTCIQVTEPTALSNINFSTTNVTCFGGSDGTATVSLTGGVGGYTYNWSNGNNTATATGLDANTHSVTVTDANGCTITANVIITQPTALQIVLTADSVQCKNGNDGSATSVVTGGIFPYTYQWDAAAGGAVTATASNLSAGSYTVTATDFTGCTVIGNITVFEPTTVLTAAIINQMNPSCNGSCDGSIEVDAQGATPNYTYQ</sequence>
<dbReference type="SUPFAM" id="SSF55486">
    <property type="entry name" value="Metalloproteases ('zincins'), catalytic domain"/>
    <property type="match status" value="1"/>
</dbReference>
<proteinExistence type="predicted"/>
<dbReference type="InterPro" id="IPR022409">
    <property type="entry name" value="PKD/Chitinase_dom"/>
</dbReference>
<dbReference type="Gene3D" id="2.60.40.10">
    <property type="entry name" value="Immunoglobulins"/>
    <property type="match status" value="2"/>
</dbReference>
<dbReference type="SMART" id="SM00089">
    <property type="entry name" value="PKD"/>
    <property type="match status" value="3"/>
</dbReference>
<dbReference type="SUPFAM" id="SSF49299">
    <property type="entry name" value="PKD domain"/>
    <property type="match status" value="2"/>
</dbReference>
<evidence type="ECO:0000259" key="1">
    <source>
        <dbReference type="SMART" id="SM00089"/>
    </source>
</evidence>
<dbReference type="Pfam" id="PF13573">
    <property type="entry name" value="SprB"/>
    <property type="match status" value="4"/>
</dbReference>
<reference evidence="2" key="1">
    <citation type="submission" date="2020-01" db="EMBL/GenBank/DDBJ databases">
        <authorList>
            <person name="Meier V. D."/>
            <person name="Meier V D."/>
        </authorList>
    </citation>
    <scope>NUCLEOTIDE SEQUENCE</scope>
    <source>
        <strain evidence="2">HLG_WM_MAG_10</strain>
    </source>
</reference>
<feature type="domain" description="PKD/Chitinase" evidence="1">
    <location>
        <begin position="448"/>
        <end position="525"/>
    </location>
</feature>
<dbReference type="SUPFAM" id="SSF50969">
    <property type="entry name" value="YVTN repeat-like/Quinoprotein amine dehydrogenase"/>
    <property type="match status" value="1"/>
</dbReference>
<dbReference type="Pfam" id="PF05572">
    <property type="entry name" value="Peptidase_M43"/>
    <property type="match status" value="1"/>
</dbReference>
<dbReference type="InterPro" id="IPR025667">
    <property type="entry name" value="SprB_repeat"/>
</dbReference>
<dbReference type="InterPro" id="IPR024079">
    <property type="entry name" value="MetalloPept_cat_dom_sf"/>
</dbReference>
<feature type="domain" description="PKD/Chitinase" evidence="1">
    <location>
        <begin position="2652"/>
        <end position="2720"/>
    </location>
</feature>
<evidence type="ECO:0000313" key="2">
    <source>
        <dbReference type="EMBL" id="CAA6819092.1"/>
    </source>
</evidence>
<dbReference type="InterPro" id="IPR013783">
    <property type="entry name" value="Ig-like_fold"/>
</dbReference>
<feature type="non-terminal residue" evidence="2">
    <location>
        <position position="2914"/>
    </location>
</feature>
<dbReference type="InterPro" id="IPR035986">
    <property type="entry name" value="PKD_dom_sf"/>
</dbReference>
<accession>A0A6S6TE04</accession>
<dbReference type="InterPro" id="IPR043504">
    <property type="entry name" value="Peptidase_S1_PA_chymotrypsin"/>
</dbReference>
<protein>
    <submittedName>
        <fullName evidence="2">Internalin, putative</fullName>
    </submittedName>
</protein>
<feature type="domain" description="PKD/Chitinase" evidence="1">
    <location>
        <begin position="367"/>
        <end position="444"/>
    </location>
</feature>
<dbReference type="InterPro" id="IPR028994">
    <property type="entry name" value="Integrin_alpha_N"/>
</dbReference>
<dbReference type="InterPro" id="IPR011044">
    <property type="entry name" value="Quino_amine_DH_bsu"/>
</dbReference>